<dbReference type="PANTHER" id="PTHR47064:SF2">
    <property type="entry name" value="SMP-30_GLUCONOLACTONASE_LRE-LIKE REGION DOMAIN-CONTAINING PROTEIN-RELATED"/>
    <property type="match status" value="1"/>
</dbReference>
<dbReference type="InterPro" id="IPR052988">
    <property type="entry name" value="Oryzine_lactonohydrolase"/>
</dbReference>
<reference evidence="2 3" key="1">
    <citation type="submission" date="2019-06" db="EMBL/GenBank/DDBJ databases">
        <authorList>
            <person name="Broberg M."/>
        </authorList>
    </citation>
    <scope>NUCLEOTIDE SEQUENCE [LARGE SCALE GENOMIC DNA]</scope>
</reference>
<dbReference type="InterPro" id="IPR013658">
    <property type="entry name" value="SGL"/>
</dbReference>
<accession>A0ABY6UGF5</accession>
<gene>
    <name evidence="2" type="ORF">CLO192961_LOCUS266440</name>
</gene>
<evidence type="ECO:0000313" key="2">
    <source>
        <dbReference type="EMBL" id="VUC29720.1"/>
    </source>
</evidence>
<dbReference type="InterPro" id="IPR011042">
    <property type="entry name" value="6-blade_b-propeller_TolB-like"/>
</dbReference>
<evidence type="ECO:0000259" key="1">
    <source>
        <dbReference type="Pfam" id="PF08450"/>
    </source>
</evidence>
<dbReference type="Pfam" id="PF08450">
    <property type="entry name" value="SGL"/>
    <property type="match status" value="1"/>
</dbReference>
<feature type="domain" description="SMP-30/Gluconolactonase/LRE-like region" evidence="1">
    <location>
        <begin position="14"/>
        <end position="127"/>
    </location>
</feature>
<dbReference type="SUPFAM" id="SSF63829">
    <property type="entry name" value="Calcium-dependent phosphotriesterase"/>
    <property type="match status" value="1"/>
</dbReference>
<dbReference type="PANTHER" id="PTHR47064">
    <property type="entry name" value="PUTATIVE (AFU_ORTHOLOGUE AFUA_1G08990)-RELATED"/>
    <property type="match status" value="1"/>
</dbReference>
<dbReference type="EMBL" id="CABFNS010000809">
    <property type="protein sequence ID" value="VUC29720.1"/>
    <property type="molecule type" value="Genomic_DNA"/>
</dbReference>
<evidence type="ECO:0000313" key="3">
    <source>
        <dbReference type="Proteomes" id="UP000766486"/>
    </source>
</evidence>
<organism evidence="2 3">
    <name type="scientific">Bionectria ochroleuca</name>
    <name type="common">Gliocladium roseum</name>
    <dbReference type="NCBI Taxonomy" id="29856"/>
    <lineage>
        <taxon>Eukaryota</taxon>
        <taxon>Fungi</taxon>
        <taxon>Dikarya</taxon>
        <taxon>Ascomycota</taxon>
        <taxon>Pezizomycotina</taxon>
        <taxon>Sordariomycetes</taxon>
        <taxon>Hypocreomycetidae</taxon>
        <taxon>Hypocreales</taxon>
        <taxon>Bionectriaceae</taxon>
        <taxon>Clonostachys</taxon>
    </lineage>
</organism>
<name>A0ABY6UGF5_BIOOC</name>
<dbReference type="Gene3D" id="2.120.10.30">
    <property type="entry name" value="TolB, C-terminal domain"/>
    <property type="match status" value="1"/>
</dbReference>
<proteinExistence type="predicted"/>
<protein>
    <recommendedName>
        <fullName evidence="1">SMP-30/Gluconolactonase/LRE-like region domain-containing protein</fullName>
    </recommendedName>
</protein>
<dbReference type="Proteomes" id="UP000766486">
    <property type="component" value="Unassembled WGS sequence"/>
</dbReference>
<comment type="caution">
    <text evidence="2">The sequence shown here is derived from an EMBL/GenBank/DDBJ whole genome shotgun (WGS) entry which is preliminary data.</text>
</comment>
<sequence>MTTGNINVAVSATAGTFINPNGVALNYEEDKLYVTSRGYASGDANGDRTIHVFDINDKGVLENHEIFAISDASFADGIKVDRDGRVYGGVLGAVDVYNKDRVLIGSIKVTDGDTAVNMVFVEKTLYMMGRANIYRVELNITFSTKPAMGSTLVEEGHVIAGYINVEASGVEWL</sequence>
<keyword evidence="3" id="KW-1185">Reference proteome</keyword>